<evidence type="ECO:0000313" key="1">
    <source>
        <dbReference type="EMBL" id="PNW73756.1"/>
    </source>
</evidence>
<dbReference type="OMA" id="NECRNED"/>
<reference evidence="1 2" key="1">
    <citation type="journal article" date="2007" name="Science">
        <title>The Chlamydomonas genome reveals the evolution of key animal and plant functions.</title>
        <authorList>
            <person name="Merchant S.S."/>
            <person name="Prochnik S.E."/>
            <person name="Vallon O."/>
            <person name="Harris E.H."/>
            <person name="Karpowicz S.J."/>
            <person name="Witman G.B."/>
            <person name="Terry A."/>
            <person name="Salamov A."/>
            <person name="Fritz-Laylin L.K."/>
            <person name="Marechal-Drouard L."/>
            <person name="Marshall W.F."/>
            <person name="Qu L.H."/>
            <person name="Nelson D.R."/>
            <person name="Sanderfoot A.A."/>
            <person name="Spalding M.H."/>
            <person name="Kapitonov V.V."/>
            <person name="Ren Q."/>
            <person name="Ferris P."/>
            <person name="Lindquist E."/>
            <person name="Shapiro H."/>
            <person name="Lucas S.M."/>
            <person name="Grimwood J."/>
            <person name="Schmutz J."/>
            <person name="Cardol P."/>
            <person name="Cerutti H."/>
            <person name="Chanfreau G."/>
            <person name="Chen C.L."/>
            <person name="Cognat V."/>
            <person name="Croft M.T."/>
            <person name="Dent R."/>
            <person name="Dutcher S."/>
            <person name="Fernandez E."/>
            <person name="Fukuzawa H."/>
            <person name="Gonzalez-Ballester D."/>
            <person name="Gonzalez-Halphen D."/>
            <person name="Hallmann A."/>
            <person name="Hanikenne M."/>
            <person name="Hippler M."/>
            <person name="Inwood W."/>
            <person name="Jabbari K."/>
            <person name="Kalanon M."/>
            <person name="Kuras R."/>
            <person name="Lefebvre P.A."/>
            <person name="Lemaire S.D."/>
            <person name="Lobanov A.V."/>
            <person name="Lohr M."/>
            <person name="Manuell A."/>
            <person name="Meier I."/>
            <person name="Mets L."/>
            <person name="Mittag M."/>
            <person name="Mittelmeier T."/>
            <person name="Moroney J.V."/>
            <person name="Moseley J."/>
            <person name="Napoli C."/>
            <person name="Nedelcu A.M."/>
            <person name="Niyogi K."/>
            <person name="Novoselov S.V."/>
            <person name="Paulsen I.T."/>
            <person name="Pazour G."/>
            <person name="Purton S."/>
            <person name="Ral J.P."/>
            <person name="Riano-Pachon D.M."/>
            <person name="Riekhof W."/>
            <person name="Rymarquis L."/>
            <person name="Schroda M."/>
            <person name="Stern D."/>
            <person name="Umen J."/>
            <person name="Willows R."/>
            <person name="Wilson N."/>
            <person name="Zimmer S.L."/>
            <person name="Allmer J."/>
            <person name="Balk J."/>
            <person name="Bisova K."/>
            <person name="Chen C.J."/>
            <person name="Elias M."/>
            <person name="Gendler K."/>
            <person name="Hauser C."/>
            <person name="Lamb M.R."/>
            <person name="Ledford H."/>
            <person name="Long J.C."/>
            <person name="Minagawa J."/>
            <person name="Page M.D."/>
            <person name="Pan J."/>
            <person name="Pootakham W."/>
            <person name="Roje S."/>
            <person name="Rose A."/>
            <person name="Stahlberg E."/>
            <person name="Terauchi A.M."/>
            <person name="Yang P."/>
            <person name="Ball S."/>
            <person name="Bowler C."/>
            <person name="Dieckmann C.L."/>
            <person name="Gladyshev V.N."/>
            <person name="Green P."/>
            <person name="Jorgensen R."/>
            <person name="Mayfield S."/>
            <person name="Mueller-Roeber B."/>
            <person name="Rajamani S."/>
            <person name="Sayre R.T."/>
            <person name="Brokstein P."/>
            <person name="Dubchak I."/>
            <person name="Goodstein D."/>
            <person name="Hornick L."/>
            <person name="Huang Y.W."/>
            <person name="Jhaveri J."/>
            <person name="Luo Y."/>
            <person name="Martinez D."/>
            <person name="Ngau W.C."/>
            <person name="Otillar B."/>
            <person name="Poliakov A."/>
            <person name="Porter A."/>
            <person name="Szajkowski L."/>
            <person name="Werner G."/>
            <person name="Zhou K."/>
            <person name="Grigoriev I.V."/>
            <person name="Rokhsar D.S."/>
            <person name="Grossman A.R."/>
        </authorList>
    </citation>
    <scope>NUCLEOTIDE SEQUENCE [LARGE SCALE GENOMIC DNA]</scope>
    <source>
        <strain evidence="2">CC-503</strain>
    </source>
</reference>
<protein>
    <submittedName>
        <fullName evidence="1">Uncharacterized protein</fullName>
    </submittedName>
</protein>
<keyword evidence="2" id="KW-1185">Reference proteome</keyword>
<dbReference type="HOGENOM" id="CLU_1226345_0_0_1"/>
<gene>
    <name evidence="1" type="ORF">CHLRE_13g571500v5</name>
</gene>
<sequence>MSCDCSITFNFSMKKQGDPHVRCVMWTLGLIVAGSIILFGALGSIQNECRNEDPTLLAGINGFSSVLSCKKLYRYYWFITSLAFVTAAYGLWVSATGALASSRGSVMGLLVVACLLTINMTEAFYGVMDVSKFENGTARDRSRTMYAGCIITAVFQALGIIVVGMEQGSVEAITAKPVVEKAAKKEIEVVAPVAAAAPIAEPASAAAEPAAEAPAVALTVQEEHKA</sequence>
<dbReference type="Proteomes" id="UP000006906">
    <property type="component" value="Chromosome 13"/>
</dbReference>
<name>A8HSH7_CHLRE</name>
<dbReference type="Gramene" id="PNW73756">
    <property type="protein sequence ID" value="PNW73756"/>
    <property type="gene ID" value="CHLRE_13g571500v5"/>
</dbReference>
<dbReference type="AlphaFoldDB" id="A8HSH7"/>
<dbReference type="EMBL" id="CM008974">
    <property type="protein sequence ID" value="PNW73756.1"/>
    <property type="molecule type" value="Genomic_DNA"/>
</dbReference>
<dbReference type="GeneID" id="5719146"/>
<dbReference type="OrthoDB" id="532229at2759"/>
<dbReference type="KEGG" id="cre:CHLRE_13g571500v5"/>
<dbReference type="PaxDb" id="3055-EDP08732"/>
<organism evidence="1 2">
    <name type="scientific">Chlamydomonas reinhardtii</name>
    <name type="common">Chlamydomonas smithii</name>
    <dbReference type="NCBI Taxonomy" id="3055"/>
    <lineage>
        <taxon>Eukaryota</taxon>
        <taxon>Viridiplantae</taxon>
        <taxon>Chlorophyta</taxon>
        <taxon>core chlorophytes</taxon>
        <taxon>Chlorophyceae</taxon>
        <taxon>CS clade</taxon>
        <taxon>Chlamydomonadales</taxon>
        <taxon>Chlamydomonadaceae</taxon>
        <taxon>Chlamydomonas</taxon>
    </lineage>
</organism>
<dbReference type="RefSeq" id="XP_001693478.1">
    <property type="nucleotide sequence ID" value="XM_001693426.2"/>
</dbReference>
<dbReference type="InParanoid" id="A8HSH7"/>
<proteinExistence type="predicted"/>
<accession>A8HSH7</accession>
<evidence type="ECO:0000313" key="2">
    <source>
        <dbReference type="Proteomes" id="UP000006906"/>
    </source>
</evidence>